<keyword evidence="5" id="KW-0030">Aminoacyl-tRNA synthetase</keyword>
<dbReference type="Gene3D" id="1.10.730.10">
    <property type="entry name" value="Isoleucyl-tRNA Synthetase, Domain 1"/>
    <property type="match status" value="1"/>
</dbReference>
<name>A0A2H0R819_9BACT</name>
<dbReference type="InterPro" id="IPR023586">
    <property type="entry name" value="Ile-tRNA-ligase_type2"/>
</dbReference>
<comment type="caution">
    <text evidence="7">The sequence shown here is derived from an EMBL/GenBank/DDBJ whole genome shotgun (WGS) entry which is preliminary data.</text>
</comment>
<evidence type="ECO:0000313" key="7">
    <source>
        <dbReference type="EMBL" id="PIR41965.1"/>
    </source>
</evidence>
<feature type="non-terminal residue" evidence="7">
    <location>
        <position position="1"/>
    </location>
</feature>
<evidence type="ECO:0000256" key="5">
    <source>
        <dbReference type="ARBA" id="ARBA00023146"/>
    </source>
</evidence>
<evidence type="ECO:0000313" key="8">
    <source>
        <dbReference type="Proteomes" id="UP000230208"/>
    </source>
</evidence>
<evidence type="ECO:0000256" key="4">
    <source>
        <dbReference type="ARBA" id="ARBA00022917"/>
    </source>
</evidence>
<dbReference type="GO" id="GO:0004822">
    <property type="term" value="F:isoleucine-tRNA ligase activity"/>
    <property type="evidence" value="ECO:0007669"/>
    <property type="project" value="InterPro"/>
</dbReference>
<reference evidence="7 8" key="1">
    <citation type="submission" date="2017-09" db="EMBL/GenBank/DDBJ databases">
        <title>Depth-based differentiation of microbial function through sediment-hosted aquifers and enrichment of novel symbionts in the deep terrestrial subsurface.</title>
        <authorList>
            <person name="Probst A.J."/>
            <person name="Ladd B."/>
            <person name="Jarett J.K."/>
            <person name="Geller-Mcgrath D.E."/>
            <person name="Sieber C.M."/>
            <person name="Emerson J.B."/>
            <person name="Anantharaman K."/>
            <person name="Thomas B.C."/>
            <person name="Malmstrom R."/>
            <person name="Stieglmeier M."/>
            <person name="Klingl A."/>
            <person name="Woyke T."/>
            <person name="Ryan C.M."/>
            <person name="Banfield J.F."/>
        </authorList>
    </citation>
    <scope>NUCLEOTIDE SEQUENCE [LARGE SCALE GENOMIC DNA]</scope>
    <source>
        <strain evidence="7">CG10_big_fil_rev_8_21_14_0_10_37_15</strain>
    </source>
</reference>
<dbReference type="PANTHER" id="PTHR42780">
    <property type="entry name" value="SOLEUCYL-TRNA SYNTHETASE"/>
    <property type="match status" value="1"/>
</dbReference>
<evidence type="ECO:0000256" key="2">
    <source>
        <dbReference type="ARBA" id="ARBA00022741"/>
    </source>
</evidence>
<dbReference type="InterPro" id="IPR009080">
    <property type="entry name" value="tRNAsynth_Ia_anticodon-bd"/>
</dbReference>
<evidence type="ECO:0000259" key="6">
    <source>
        <dbReference type="Pfam" id="PF08264"/>
    </source>
</evidence>
<gene>
    <name evidence="7" type="ORF">COV30_00930</name>
</gene>
<dbReference type="PANTHER" id="PTHR42780:SF1">
    <property type="entry name" value="ISOLEUCINE--TRNA LIGASE, CYTOPLASMIC"/>
    <property type="match status" value="1"/>
</dbReference>
<keyword evidence="4" id="KW-0648">Protein biosynthesis</keyword>
<keyword evidence="1" id="KW-0436">Ligase</keyword>
<dbReference type="GO" id="GO:0006428">
    <property type="term" value="P:isoleucyl-tRNA aminoacylation"/>
    <property type="evidence" value="ECO:0007669"/>
    <property type="project" value="TreeGrafter"/>
</dbReference>
<dbReference type="Pfam" id="PF08264">
    <property type="entry name" value="Anticodon_1"/>
    <property type="match status" value="1"/>
</dbReference>
<protein>
    <recommendedName>
        <fullName evidence="6">Methionyl/Valyl/Leucyl/Isoleucyl-tRNA synthetase anticodon-binding domain-containing protein</fullName>
    </recommendedName>
</protein>
<organism evidence="7 8">
    <name type="scientific">Candidatus Yanofskybacteria bacterium CG10_big_fil_rev_8_21_14_0_10_37_15</name>
    <dbReference type="NCBI Taxonomy" id="1975097"/>
    <lineage>
        <taxon>Bacteria</taxon>
        <taxon>Candidatus Yanofskyibacteriota</taxon>
    </lineage>
</organism>
<accession>A0A2H0R819</accession>
<keyword evidence="2" id="KW-0547">Nucleotide-binding</keyword>
<proteinExistence type="predicted"/>
<evidence type="ECO:0000256" key="3">
    <source>
        <dbReference type="ARBA" id="ARBA00022840"/>
    </source>
</evidence>
<dbReference type="InterPro" id="IPR013155">
    <property type="entry name" value="M/V/L/I-tRNA-synth_anticd-bd"/>
</dbReference>
<dbReference type="GO" id="GO:0005524">
    <property type="term" value="F:ATP binding"/>
    <property type="evidence" value="ECO:0007669"/>
    <property type="project" value="UniProtKB-KW"/>
</dbReference>
<dbReference type="SUPFAM" id="SSF47323">
    <property type="entry name" value="Anticodon-binding domain of a subclass of class I aminoacyl-tRNA synthetases"/>
    <property type="match status" value="1"/>
</dbReference>
<sequence>NWWLRRSRKRKDSLELLKYLLLEISKLSAPFIPFTAEDIFMRLQKGDQTGTESVHLSDWPSADKKLIDDGLEKQMEEVRGLIAEGLAIRKANQLKVRQPLRSSVLGLSNEFSSDLENLIREELNIKDIIYDKSQKEKIILDLKLDQSLIFEGYAKELMRQIQDMRKEAGYRMDDEVSCQWYSESPELSSAINKWSKEIKTEVSLKTFDNSPHDNKIYNVEKEFELTVNGKVWLGIKK</sequence>
<feature type="domain" description="Methionyl/Valyl/Leucyl/Isoleucyl-tRNA synthetase anticodon-binding" evidence="6">
    <location>
        <begin position="2"/>
        <end position="101"/>
    </location>
</feature>
<dbReference type="EMBL" id="PCXP01000014">
    <property type="protein sequence ID" value="PIR41965.1"/>
    <property type="molecule type" value="Genomic_DNA"/>
</dbReference>
<evidence type="ECO:0000256" key="1">
    <source>
        <dbReference type="ARBA" id="ARBA00022598"/>
    </source>
</evidence>
<dbReference type="Pfam" id="PF19302">
    <property type="entry name" value="DUF5915"/>
    <property type="match status" value="1"/>
</dbReference>
<dbReference type="Proteomes" id="UP000230208">
    <property type="component" value="Unassembled WGS sequence"/>
</dbReference>
<keyword evidence="3" id="KW-0067">ATP-binding</keyword>
<dbReference type="AlphaFoldDB" id="A0A2H0R819"/>